<gene>
    <name evidence="2" type="ORF">EZS28_050151</name>
</gene>
<dbReference type="Proteomes" id="UP000324800">
    <property type="component" value="Unassembled WGS sequence"/>
</dbReference>
<feature type="compositionally biased region" description="Low complexity" evidence="1">
    <location>
        <begin position="17"/>
        <end position="37"/>
    </location>
</feature>
<evidence type="ECO:0000256" key="1">
    <source>
        <dbReference type="SAM" id="MobiDB-lite"/>
    </source>
</evidence>
<comment type="caution">
    <text evidence="2">The sequence shown here is derived from an EMBL/GenBank/DDBJ whole genome shotgun (WGS) entry which is preliminary data.</text>
</comment>
<dbReference type="AlphaFoldDB" id="A0A5J4T9G7"/>
<proteinExistence type="predicted"/>
<feature type="region of interest" description="Disordered" evidence="1">
    <location>
        <begin position="1"/>
        <end position="84"/>
    </location>
</feature>
<evidence type="ECO:0000313" key="2">
    <source>
        <dbReference type="EMBL" id="KAA6354321.1"/>
    </source>
</evidence>
<feature type="compositionally biased region" description="Polar residues" evidence="1">
    <location>
        <begin position="38"/>
        <end position="54"/>
    </location>
</feature>
<organism evidence="2 3">
    <name type="scientific">Streblomastix strix</name>
    <dbReference type="NCBI Taxonomy" id="222440"/>
    <lineage>
        <taxon>Eukaryota</taxon>
        <taxon>Metamonada</taxon>
        <taxon>Preaxostyla</taxon>
        <taxon>Oxymonadida</taxon>
        <taxon>Streblomastigidae</taxon>
        <taxon>Streblomastix</taxon>
    </lineage>
</organism>
<protein>
    <submittedName>
        <fullName evidence="2">Uncharacterized protein</fullName>
    </submittedName>
</protein>
<sequence>GPRGPPLRNPAETRSFSNAKQKAQQSQKQKSSSNSNADINQTTAEQQDDQSQVEQFERAEQLNRGGKKKAQAEVSEVIDEEEII</sequence>
<accession>A0A5J4T9G7</accession>
<evidence type="ECO:0000313" key="3">
    <source>
        <dbReference type="Proteomes" id="UP000324800"/>
    </source>
</evidence>
<reference evidence="2 3" key="1">
    <citation type="submission" date="2019-03" db="EMBL/GenBank/DDBJ databases">
        <title>Single cell metagenomics reveals metabolic interactions within the superorganism composed of flagellate Streblomastix strix and complex community of Bacteroidetes bacteria on its surface.</title>
        <authorList>
            <person name="Treitli S.C."/>
            <person name="Kolisko M."/>
            <person name="Husnik F."/>
            <person name="Keeling P."/>
            <person name="Hampl V."/>
        </authorList>
    </citation>
    <scope>NUCLEOTIDE SEQUENCE [LARGE SCALE GENOMIC DNA]</scope>
    <source>
        <strain evidence="2">ST1C</strain>
    </source>
</reference>
<name>A0A5J4T9G7_9EUKA</name>
<dbReference type="EMBL" id="SNRW01036517">
    <property type="protein sequence ID" value="KAA6354321.1"/>
    <property type="molecule type" value="Genomic_DNA"/>
</dbReference>
<feature type="non-terminal residue" evidence="2">
    <location>
        <position position="1"/>
    </location>
</feature>